<dbReference type="Pfam" id="PF11937">
    <property type="entry name" value="DUF3455"/>
    <property type="match status" value="1"/>
</dbReference>
<accession>A0AAI8FRF4</accession>
<name>A0AAI8FRF4_9BURK</name>
<dbReference type="EMBL" id="CP008727">
    <property type="protein sequence ID" value="AIO69950.1"/>
    <property type="molecule type" value="Genomic_DNA"/>
</dbReference>
<feature type="signal peptide" evidence="2">
    <location>
        <begin position="1"/>
        <end position="48"/>
    </location>
</feature>
<reference evidence="3 4" key="1">
    <citation type="submission" date="2014-06" db="EMBL/GenBank/DDBJ databases">
        <authorList>
            <person name="Bishop-Lilly K.A."/>
            <person name="Broomall S.M."/>
            <person name="Chain P.S."/>
            <person name="Chertkov O."/>
            <person name="Coyne S.R."/>
            <person name="Daligault H.E."/>
            <person name="Davenport K.W."/>
            <person name="Erkkila T."/>
            <person name="Frey K.G."/>
            <person name="Gibbons H.S."/>
            <person name="Gu W."/>
            <person name="Jaissle J."/>
            <person name="Johnson S.L."/>
            <person name="Koroleva G.I."/>
            <person name="Ladner J.T."/>
            <person name="Lo C.-C."/>
            <person name="Minogue T.D."/>
            <person name="Munk C."/>
            <person name="Palacios G.F."/>
            <person name="Redden C.L."/>
            <person name="Rosenzweig C.N."/>
            <person name="Scholz M.B."/>
            <person name="Teshima H."/>
            <person name="Xu Y."/>
        </authorList>
    </citation>
    <scope>NUCLEOTIDE SEQUENCE [LARGE SCALE GENOMIC DNA]</scope>
    <source>
        <strain evidence="3 4">EO147</strain>
    </source>
</reference>
<keyword evidence="4" id="KW-1185">Reference proteome</keyword>
<dbReference type="AlphaFoldDB" id="A0AAI8FRF4"/>
<dbReference type="KEGG" id="bok:DM82_4807"/>
<evidence type="ECO:0000313" key="4">
    <source>
        <dbReference type="Proteomes" id="UP000029424"/>
    </source>
</evidence>
<evidence type="ECO:0000313" key="3">
    <source>
        <dbReference type="EMBL" id="AIO69950.1"/>
    </source>
</evidence>
<feature type="chain" id="PRO_5042609726" description="DUF3455 domain-containing protein" evidence="2">
    <location>
        <begin position="49"/>
        <end position="191"/>
    </location>
</feature>
<proteinExistence type="predicted"/>
<dbReference type="PANTHER" id="PTHR35567:SF1">
    <property type="entry name" value="CONSERVED FUNGAL PROTEIN (AFU_ORTHOLOGUE AFUA_1G14230)"/>
    <property type="match status" value="1"/>
</dbReference>
<organism evidence="3 4">
    <name type="scientific">Burkholderia oklahomensis</name>
    <dbReference type="NCBI Taxonomy" id="342113"/>
    <lineage>
        <taxon>Bacteria</taxon>
        <taxon>Pseudomonadati</taxon>
        <taxon>Pseudomonadota</taxon>
        <taxon>Betaproteobacteria</taxon>
        <taxon>Burkholderiales</taxon>
        <taxon>Burkholderiaceae</taxon>
        <taxon>Burkholderia</taxon>
        <taxon>pseudomallei group</taxon>
    </lineage>
</organism>
<dbReference type="PANTHER" id="PTHR35567">
    <property type="entry name" value="MALATE DEHYDROGENASE (AFU_ORTHOLOGUE AFUA_2G13800)"/>
    <property type="match status" value="1"/>
</dbReference>
<feature type="region of interest" description="Disordered" evidence="1">
    <location>
        <begin position="1"/>
        <end position="21"/>
    </location>
</feature>
<evidence type="ECO:0000256" key="1">
    <source>
        <dbReference type="SAM" id="MobiDB-lite"/>
    </source>
</evidence>
<gene>
    <name evidence="3" type="ORF">DM82_4807</name>
</gene>
<keyword evidence="2" id="KW-0732">Signal</keyword>
<evidence type="ECO:0000256" key="2">
    <source>
        <dbReference type="SAM" id="SignalP"/>
    </source>
</evidence>
<protein>
    <recommendedName>
        <fullName evidence="5">DUF3455 domain-containing protein</fullName>
    </recommendedName>
</protein>
<evidence type="ECO:0008006" key="5">
    <source>
        <dbReference type="Google" id="ProtNLM"/>
    </source>
</evidence>
<sequence length="191" mass="20183">MHESAQPDRNPPLSAPGLAQGRNRRRVTLRLRLATALASLASAIAADAAPPPSNLIPKNAEQAFATTAAGLQIYSCEYDGNHRIAWVFQHPEATLYDASGVAVIRHGAGPSWEAQDGSRIVGEKIADAPSPNAGSIPQLLLSTRATANGSLASVRYVQRLDTMGGAAPATPCSAEHQVGSSPYYAHYVFWK</sequence>
<dbReference type="Proteomes" id="UP000029424">
    <property type="component" value="Chromosome 2"/>
</dbReference>
<dbReference type="InterPro" id="IPR021851">
    <property type="entry name" value="DUF3455"/>
</dbReference>